<name>A0ABV0VCG8_9TELE</name>
<protein>
    <submittedName>
        <fullName evidence="1">Uncharacterized protein</fullName>
    </submittedName>
</protein>
<evidence type="ECO:0000313" key="1">
    <source>
        <dbReference type="EMBL" id="MEQ2254023.1"/>
    </source>
</evidence>
<proteinExistence type="predicted"/>
<keyword evidence="2" id="KW-1185">Reference proteome</keyword>
<gene>
    <name evidence="1" type="ORF">ILYODFUR_038631</name>
</gene>
<dbReference type="Proteomes" id="UP001482620">
    <property type="component" value="Unassembled WGS sequence"/>
</dbReference>
<reference evidence="1 2" key="1">
    <citation type="submission" date="2021-06" db="EMBL/GenBank/DDBJ databases">
        <authorList>
            <person name="Palmer J.M."/>
        </authorList>
    </citation>
    <scope>NUCLEOTIDE SEQUENCE [LARGE SCALE GENOMIC DNA]</scope>
    <source>
        <strain evidence="2">if_2019</strain>
        <tissue evidence="1">Muscle</tissue>
    </source>
</reference>
<comment type="caution">
    <text evidence="1">The sequence shown here is derived from an EMBL/GenBank/DDBJ whole genome shotgun (WGS) entry which is preliminary data.</text>
</comment>
<accession>A0ABV0VCG8</accession>
<organism evidence="1 2">
    <name type="scientific">Ilyodon furcidens</name>
    <name type="common">goldbreast splitfin</name>
    <dbReference type="NCBI Taxonomy" id="33524"/>
    <lineage>
        <taxon>Eukaryota</taxon>
        <taxon>Metazoa</taxon>
        <taxon>Chordata</taxon>
        <taxon>Craniata</taxon>
        <taxon>Vertebrata</taxon>
        <taxon>Euteleostomi</taxon>
        <taxon>Actinopterygii</taxon>
        <taxon>Neopterygii</taxon>
        <taxon>Teleostei</taxon>
        <taxon>Neoteleostei</taxon>
        <taxon>Acanthomorphata</taxon>
        <taxon>Ovalentaria</taxon>
        <taxon>Atherinomorphae</taxon>
        <taxon>Cyprinodontiformes</taxon>
        <taxon>Goodeidae</taxon>
        <taxon>Ilyodon</taxon>
    </lineage>
</organism>
<dbReference type="EMBL" id="JAHRIQ010102533">
    <property type="protein sequence ID" value="MEQ2254023.1"/>
    <property type="molecule type" value="Genomic_DNA"/>
</dbReference>
<evidence type="ECO:0000313" key="2">
    <source>
        <dbReference type="Proteomes" id="UP001482620"/>
    </source>
</evidence>
<sequence length="104" mass="11315">MYSDKNPTMSYEYYSSILTNNYPTALPFCTIYSLVVHLSPVSYFSSVGLNCLRNALLILSEHSTSVKALLEACSTAKCCPTLVLIEVPSRAGSLSVKTEGRLGL</sequence>